<feature type="domain" description="ABC transporter" evidence="12">
    <location>
        <begin position="833"/>
        <end position="1066"/>
    </location>
</feature>
<dbReference type="InterPro" id="IPR044746">
    <property type="entry name" value="ABCC_6TM_D1"/>
</dbReference>
<organism evidence="14 15">
    <name type="scientific">Acropora cervicornis</name>
    <name type="common">Staghorn coral</name>
    <dbReference type="NCBI Taxonomy" id="6130"/>
    <lineage>
        <taxon>Eukaryota</taxon>
        <taxon>Metazoa</taxon>
        <taxon>Cnidaria</taxon>
        <taxon>Anthozoa</taxon>
        <taxon>Hexacorallia</taxon>
        <taxon>Scleractinia</taxon>
        <taxon>Astrocoeniina</taxon>
        <taxon>Acroporidae</taxon>
        <taxon>Acropora</taxon>
    </lineage>
</organism>
<dbReference type="InterPro" id="IPR017871">
    <property type="entry name" value="ABC_transporter-like_CS"/>
</dbReference>
<gene>
    <name evidence="14" type="ORF">P5673_000403</name>
</gene>
<feature type="signal peptide" evidence="11">
    <location>
        <begin position="1"/>
        <end position="17"/>
    </location>
</feature>
<comment type="similarity">
    <text evidence="2">Belongs to the ABC transporter superfamily. ABCC family. Conjugate transporter (TC 3.A.1.208) subfamily.</text>
</comment>
<accession>A0AAD9R734</accession>
<evidence type="ECO:0000256" key="11">
    <source>
        <dbReference type="SAM" id="SignalP"/>
    </source>
</evidence>
<dbReference type="EMBL" id="JARQWQ010000001">
    <property type="protein sequence ID" value="KAK2574259.1"/>
    <property type="molecule type" value="Genomic_DNA"/>
</dbReference>
<dbReference type="Gene3D" id="1.20.1560.10">
    <property type="entry name" value="ABC transporter type 1, transmembrane domain"/>
    <property type="match status" value="2"/>
</dbReference>
<comment type="caution">
    <text evidence="14">The sequence shown here is derived from an EMBL/GenBank/DDBJ whole genome shotgun (WGS) entry which is preliminary data.</text>
</comment>
<keyword evidence="5" id="KW-0677">Repeat</keyword>
<dbReference type="PANTHER" id="PTHR24223">
    <property type="entry name" value="ATP-BINDING CASSETTE SUB-FAMILY C"/>
    <property type="match status" value="1"/>
</dbReference>
<dbReference type="GO" id="GO:0016887">
    <property type="term" value="F:ATP hydrolysis activity"/>
    <property type="evidence" value="ECO:0007669"/>
    <property type="project" value="InterPro"/>
</dbReference>
<dbReference type="CDD" id="cd03250">
    <property type="entry name" value="ABCC_MRP_domain1"/>
    <property type="match status" value="1"/>
</dbReference>
<dbReference type="InterPro" id="IPR003593">
    <property type="entry name" value="AAA+_ATPase"/>
</dbReference>
<dbReference type="Gene3D" id="3.40.50.300">
    <property type="entry name" value="P-loop containing nucleotide triphosphate hydrolases"/>
    <property type="match status" value="2"/>
</dbReference>
<dbReference type="Pfam" id="PF00664">
    <property type="entry name" value="ABC_membrane"/>
    <property type="match status" value="2"/>
</dbReference>
<keyword evidence="3" id="KW-0813">Transport</keyword>
<dbReference type="SMART" id="SM00382">
    <property type="entry name" value="AAA"/>
    <property type="match status" value="2"/>
</dbReference>
<keyword evidence="7 14" id="KW-0067">ATP-binding</keyword>
<feature type="domain" description="ABC transmembrane type-1" evidence="13">
    <location>
        <begin position="616"/>
        <end position="779"/>
    </location>
</feature>
<sequence length="1072" mass="118881">MQCFFVFICFQIPLISQQAIRQTTEGNITSLISNDAQRMEQAPKWIFQALCALFEVPAVVCLLLFLIGWQALVGVAFLVLQVPCIIKISSVCARLRLKTAKVTDQRLSVVNEMVTGIRALKTHAQEKNYRKKIQEVRGNEINVLLRKNAWLSIVESLTFSSSIVAAFLAILTLVGTRRSLTPTTAFVVLSFMNLLRQTLCVRLPNALPITFELWISLSRIERFLLLENLPRLGNRKYSQKPSAQENAFDTKPNSYLNWLKDSSLVQDEHHDKILSGFQHAMGEERKLSLTSASLSFTSLRNPGNEFKRKKKPTGKVEKNVHLSVSNLTCRLQGTGTGEKHLLRDVTFAAPPRSLTVLTGAVGSGKSTLSAAIAGEVVKSSGTITCCGTLAYVPQSSWVFAGTLRDNVLFGEPFDEEKYREVIEACALTEDIDRFPNGDFSFVGEHGVALSGGQRARVSLARAVYANADVYLLDDPLSAVDAKVGDHIFRQCVCKLLTDKIVVLGSYAEMNMKAADQVVVLNKGCIQGIGGFEELKAQGKLIDTITTPADTTNMTEEQTRILESKEEIDKTQSNLPMESKPFVEHLQIEEEEKATGHISSKLYWDYFRAGTNPAALVAVVFLFLVTQVIMVSPNIWLFFMTKMTLENQHKPITLVIYASLASAALGLAIIRGYVFIYVCLKAAESLHNRMVSSLLQALVLFFDTNPAGRILNRFSKDIGAIDDLYQDHHNQAYSLVLASGRWIGARGDLLCSVFIAVVALLTILLSQNPALAGLALASVIETSNLSNYAVRQFSEVENFMTSVQRVMAYTSLDPEPGYKIKALPPINWPHNGHVSFRNVVMRYYPGGPQVLKNLCFEISGKTRVGIVGRTGDGKSSLVAAILRMPESEGNIIIDDVPIKDIQLQETRRCISVLSQSPVLFSGTLRKNLDPLDNHSDVELWQVLQEVKLSSLVESLEGQLDFSLLERGENLSVGERQLICLARTLLQQSKIVILDEPTAHVDPNTEKTIWSTVREKLKNSTVIIIAHRLNTVKDCDIIMVLREGQVAELGTIDSLLARKEGIFYQMASSQNFLF</sequence>
<dbReference type="FunFam" id="3.40.50.300:FF:000163">
    <property type="entry name" value="Multidrug resistance-associated protein member 4"/>
    <property type="match status" value="1"/>
</dbReference>
<dbReference type="SUPFAM" id="SSF90123">
    <property type="entry name" value="ABC transporter transmembrane region"/>
    <property type="match status" value="2"/>
</dbReference>
<dbReference type="InterPro" id="IPR027417">
    <property type="entry name" value="P-loop_NTPase"/>
</dbReference>
<evidence type="ECO:0000256" key="1">
    <source>
        <dbReference type="ARBA" id="ARBA00004141"/>
    </source>
</evidence>
<feature type="transmembrane region" description="Helical" evidence="10">
    <location>
        <begin position="613"/>
        <end position="635"/>
    </location>
</feature>
<evidence type="ECO:0000256" key="9">
    <source>
        <dbReference type="ARBA" id="ARBA00023136"/>
    </source>
</evidence>
<dbReference type="GO" id="GO:0016020">
    <property type="term" value="C:membrane"/>
    <property type="evidence" value="ECO:0007669"/>
    <property type="project" value="UniProtKB-SubCell"/>
</dbReference>
<feature type="transmembrane region" description="Helical" evidence="10">
    <location>
        <begin position="149"/>
        <end position="174"/>
    </location>
</feature>
<feature type="domain" description="ABC transmembrane type-1" evidence="13">
    <location>
        <begin position="26"/>
        <end position="199"/>
    </location>
</feature>
<feature type="transmembrane region" description="Helical" evidence="10">
    <location>
        <begin position="655"/>
        <end position="679"/>
    </location>
</feature>
<keyword evidence="6" id="KW-0547">Nucleotide-binding</keyword>
<feature type="transmembrane region" description="Helical" evidence="10">
    <location>
        <begin position="45"/>
        <end position="68"/>
    </location>
</feature>
<dbReference type="GO" id="GO:0140359">
    <property type="term" value="F:ABC-type transporter activity"/>
    <property type="evidence" value="ECO:0007669"/>
    <property type="project" value="InterPro"/>
</dbReference>
<evidence type="ECO:0000259" key="12">
    <source>
        <dbReference type="PROSITE" id="PS50893"/>
    </source>
</evidence>
<feature type="transmembrane region" description="Helical" evidence="10">
    <location>
        <begin position="75"/>
        <end position="97"/>
    </location>
</feature>
<dbReference type="SUPFAM" id="SSF52540">
    <property type="entry name" value="P-loop containing nucleoside triphosphate hydrolases"/>
    <property type="match status" value="2"/>
</dbReference>
<dbReference type="CDD" id="cd18579">
    <property type="entry name" value="ABC_6TM_ABCC_D1"/>
    <property type="match status" value="1"/>
</dbReference>
<protein>
    <submittedName>
        <fullName evidence="14">ATP-binding cassette sub-family C member 4</fullName>
    </submittedName>
</protein>
<evidence type="ECO:0000256" key="6">
    <source>
        <dbReference type="ARBA" id="ARBA00022741"/>
    </source>
</evidence>
<evidence type="ECO:0000313" key="15">
    <source>
        <dbReference type="Proteomes" id="UP001249851"/>
    </source>
</evidence>
<keyword evidence="11" id="KW-0732">Signal</keyword>
<dbReference type="InterPro" id="IPR036640">
    <property type="entry name" value="ABC1_TM_sf"/>
</dbReference>
<keyword evidence="4 10" id="KW-0812">Transmembrane</keyword>
<evidence type="ECO:0000313" key="14">
    <source>
        <dbReference type="EMBL" id="KAK2574259.1"/>
    </source>
</evidence>
<reference evidence="14" key="2">
    <citation type="journal article" date="2023" name="Science">
        <title>Genomic signatures of disease resistance in endangered staghorn corals.</title>
        <authorList>
            <person name="Vollmer S.V."/>
            <person name="Selwyn J.D."/>
            <person name="Despard B.A."/>
            <person name="Roesel C.L."/>
        </authorList>
    </citation>
    <scope>NUCLEOTIDE SEQUENCE</scope>
    <source>
        <strain evidence="14">K2</strain>
    </source>
</reference>
<comment type="subcellular location">
    <subcellularLocation>
        <location evidence="1">Membrane</location>
        <topology evidence="1">Multi-pass membrane protein</topology>
    </subcellularLocation>
</comment>
<dbReference type="InterPro" id="IPR050173">
    <property type="entry name" value="ABC_transporter_C-like"/>
</dbReference>
<keyword evidence="15" id="KW-1185">Reference proteome</keyword>
<proteinExistence type="inferred from homology"/>
<evidence type="ECO:0000256" key="10">
    <source>
        <dbReference type="SAM" id="Phobius"/>
    </source>
</evidence>
<dbReference type="GO" id="GO:0005524">
    <property type="term" value="F:ATP binding"/>
    <property type="evidence" value="ECO:0007669"/>
    <property type="project" value="UniProtKB-KW"/>
</dbReference>
<dbReference type="InterPro" id="IPR011527">
    <property type="entry name" value="ABC1_TM_dom"/>
</dbReference>
<dbReference type="FunFam" id="3.40.50.300:FF:000973">
    <property type="entry name" value="Multidrug resistance-associated protein 4"/>
    <property type="match status" value="1"/>
</dbReference>
<keyword evidence="8 10" id="KW-1133">Transmembrane helix</keyword>
<keyword evidence="9 10" id="KW-0472">Membrane</keyword>
<dbReference type="Proteomes" id="UP001249851">
    <property type="component" value="Unassembled WGS sequence"/>
</dbReference>
<feature type="chain" id="PRO_5041998382" evidence="11">
    <location>
        <begin position="18"/>
        <end position="1072"/>
    </location>
</feature>
<dbReference type="AlphaFoldDB" id="A0AAD9R734"/>
<evidence type="ECO:0000256" key="3">
    <source>
        <dbReference type="ARBA" id="ARBA00022448"/>
    </source>
</evidence>
<dbReference type="PROSITE" id="PS00211">
    <property type="entry name" value="ABC_TRANSPORTER_1"/>
    <property type="match status" value="2"/>
</dbReference>
<evidence type="ECO:0000256" key="4">
    <source>
        <dbReference type="ARBA" id="ARBA00022692"/>
    </source>
</evidence>
<dbReference type="CDD" id="cd03244">
    <property type="entry name" value="ABCC_MRP_domain2"/>
    <property type="match status" value="1"/>
</dbReference>
<reference evidence="14" key="1">
    <citation type="journal article" date="2023" name="G3 (Bethesda)">
        <title>Whole genome assembly and annotation of the endangered Caribbean coral Acropora cervicornis.</title>
        <authorList>
            <person name="Selwyn J.D."/>
            <person name="Vollmer S.V."/>
        </authorList>
    </citation>
    <scope>NUCLEOTIDE SEQUENCE</scope>
    <source>
        <strain evidence="14">K2</strain>
    </source>
</reference>
<evidence type="ECO:0000256" key="8">
    <source>
        <dbReference type="ARBA" id="ARBA00022989"/>
    </source>
</evidence>
<name>A0AAD9R734_ACRCE</name>
<feature type="domain" description="ABC transporter" evidence="12">
    <location>
        <begin position="322"/>
        <end position="547"/>
    </location>
</feature>
<dbReference type="PROSITE" id="PS50929">
    <property type="entry name" value="ABC_TM1F"/>
    <property type="match status" value="2"/>
</dbReference>
<dbReference type="InterPro" id="IPR003439">
    <property type="entry name" value="ABC_transporter-like_ATP-bd"/>
</dbReference>
<dbReference type="Pfam" id="PF00005">
    <property type="entry name" value="ABC_tran"/>
    <property type="match status" value="2"/>
</dbReference>
<dbReference type="PROSITE" id="PS50893">
    <property type="entry name" value="ABC_TRANSPORTER_2"/>
    <property type="match status" value="2"/>
</dbReference>
<evidence type="ECO:0000256" key="2">
    <source>
        <dbReference type="ARBA" id="ARBA00009726"/>
    </source>
</evidence>
<evidence type="ECO:0000256" key="5">
    <source>
        <dbReference type="ARBA" id="ARBA00022737"/>
    </source>
</evidence>
<evidence type="ECO:0000256" key="7">
    <source>
        <dbReference type="ARBA" id="ARBA00022840"/>
    </source>
</evidence>
<dbReference type="PANTHER" id="PTHR24223:SF456">
    <property type="entry name" value="MULTIDRUG RESISTANCE-ASSOCIATED PROTEIN LETHAL(2)03659"/>
    <property type="match status" value="1"/>
</dbReference>
<evidence type="ECO:0000259" key="13">
    <source>
        <dbReference type="PROSITE" id="PS50929"/>
    </source>
</evidence>